<proteinExistence type="predicted"/>
<keyword evidence="1" id="KW-1133">Transmembrane helix</keyword>
<evidence type="ECO:0000313" key="2">
    <source>
        <dbReference type="EMBL" id="CDG15746.1"/>
    </source>
</evidence>
<sequence>MSGNLKDKGTGSEIKSQLVKANWLFCFYCIFALQNMWQFILQTGLLSHLKLELSGFLCLLSQTVTVQKVS</sequence>
<organism evidence="2 3">
    <name type="scientific">Xenorhabdus doucetiae</name>
    <dbReference type="NCBI Taxonomy" id="351671"/>
    <lineage>
        <taxon>Bacteria</taxon>
        <taxon>Pseudomonadati</taxon>
        <taxon>Pseudomonadota</taxon>
        <taxon>Gammaproteobacteria</taxon>
        <taxon>Enterobacterales</taxon>
        <taxon>Morganellaceae</taxon>
        <taxon>Xenorhabdus</taxon>
    </lineage>
</organism>
<name>A0A068QMP6_9GAMM</name>
<feature type="transmembrane region" description="Helical" evidence="1">
    <location>
        <begin position="21"/>
        <end position="40"/>
    </location>
</feature>
<gene>
    <name evidence="2" type="ORF">XDD1_0032</name>
</gene>
<dbReference type="KEGG" id="xdo:XDD1_0032"/>
<protein>
    <submittedName>
        <fullName evidence="2">Uncharacterized protein</fullName>
    </submittedName>
</protein>
<accession>A0A068QMP6</accession>
<dbReference type="Proteomes" id="UP000032721">
    <property type="component" value="Chromosome"/>
</dbReference>
<evidence type="ECO:0000313" key="3">
    <source>
        <dbReference type="Proteomes" id="UP000032721"/>
    </source>
</evidence>
<dbReference type="HOGENOM" id="CLU_2756928_0_0_6"/>
<keyword evidence="1" id="KW-0472">Membrane</keyword>
<dbReference type="AlphaFoldDB" id="A0A068QMP6"/>
<evidence type="ECO:0000256" key="1">
    <source>
        <dbReference type="SAM" id="Phobius"/>
    </source>
</evidence>
<dbReference type="STRING" id="351671.XDD1_0032"/>
<dbReference type="EMBL" id="FO704550">
    <property type="protein sequence ID" value="CDG15746.1"/>
    <property type="molecule type" value="Genomic_DNA"/>
</dbReference>
<keyword evidence="1" id="KW-0812">Transmembrane</keyword>
<reference evidence="2 3" key="1">
    <citation type="submission" date="2013-07" db="EMBL/GenBank/DDBJ databases">
        <authorList>
            <person name="Genoscope - CEA"/>
        </authorList>
    </citation>
    <scope>NUCLEOTIDE SEQUENCE [LARGE SCALE GENOMIC DNA]</scope>
    <source>
        <strain evidence="3">FRM16 / DSM 17909</strain>
    </source>
</reference>